<dbReference type="GO" id="GO:0005886">
    <property type="term" value="C:plasma membrane"/>
    <property type="evidence" value="ECO:0007669"/>
    <property type="project" value="UniProtKB-SubCell"/>
</dbReference>
<evidence type="ECO:0000256" key="3">
    <source>
        <dbReference type="ARBA" id="ARBA00022448"/>
    </source>
</evidence>
<evidence type="ECO:0000256" key="9">
    <source>
        <dbReference type="ARBA" id="ARBA00023136"/>
    </source>
</evidence>
<keyword evidence="8 10" id="KW-1133">Transmembrane helix</keyword>
<evidence type="ECO:0000256" key="6">
    <source>
        <dbReference type="ARBA" id="ARBA00022692"/>
    </source>
</evidence>
<evidence type="ECO:0000256" key="5">
    <source>
        <dbReference type="ARBA" id="ARBA00022519"/>
    </source>
</evidence>
<dbReference type="InterPro" id="IPR003538">
    <property type="entry name" value="TonB"/>
</dbReference>
<keyword evidence="9 10" id="KW-0472">Membrane</keyword>
<gene>
    <name evidence="12" type="ORF">HHL24_14190</name>
</gene>
<dbReference type="InterPro" id="IPR006260">
    <property type="entry name" value="TonB/TolA_C"/>
</dbReference>
<dbReference type="PROSITE" id="PS52015">
    <property type="entry name" value="TONB_CTD"/>
    <property type="match status" value="1"/>
</dbReference>
<dbReference type="AlphaFoldDB" id="A0A848I9D1"/>
<dbReference type="GO" id="GO:0015031">
    <property type="term" value="P:protein transport"/>
    <property type="evidence" value="ECO:0007669"/>
    <property type="project" value="UniProtKB-UniRule"/>
</dbReference>
<comment type="similarity">
    <text evidence="2 10">Belongs to the TonB family.</text>
</comment>
<dbReference type="InterPro" id="IPR037682">
    <property type="entry name" value="TonB_C"/>
</dbReference>
<dbReference type="GO" id="GO:0030288">
    <property type="term" value="C:outer membrane-bounded periplasmic space"/>
    <property type="evidence" value="ECO:0007669"/>
    <property type="project" value="InterPro"/>
</dbReference>
<reference evidence="12 13" key="1">
    <citation type="submission" date="2020-04" db="EMBL/GenBank/DDBJ databases">
        <title>Paraburkholderia sp. RP-4-7 isolated from soil.</title>
        <authorList>
            <person name="Dahal R.H."/>
        </authorList>
    </citation>
    <scope>NUCLEOTIDE SEQUENCE [LARGE SCALE GENOMIC DNA]</scope>
    <source>
        <strain evidence="12 13">RP-4-7</strain>
    </source>
</reference>
<organism evidence="12 13">
    <name type="scientific">Paraburkholderia polaris</name>
    <dbReference type="NCBI Taxonomy" id="2728848"/>
    <lineage>
        <taxon>Bacteria</taxon>
        <taxon>Pseudomonadati</taxon>
        <taxon>Pseudomonadota</taxon>
        <taxon>Betaproteobacteria</taxon>
        <taxon>Burkholderiales</taxon>
        <taxon>Burkholderiaceae</taxon>
        <taxon>Paraburkholderia</taxon>
    </lineage>
</organism>
<keyword evidence="13" id="KW-1185">Reference proteome</keyword>
<evidence type="ECO:0000256" key="7">
    <source>
        <dbReference type="ARBA" id="ARBA00022927"/>
    </source>
</evidence>
<comment type="subcellular location">
    <subcellularLocation>
        <location evidence="1 10">Cell inner membrane</location>
        <topology evidence="1 10">Single-pass membrane protein</topology>
        <orientation evidence="1 10">Periplasmic side</orientation>
    </subcellularLocation>
</comment>
<evidence type="ECO:0000256" key="10">
    <source>
        <dbReference type="RuleBase" id="RU362123"/>
    </source>
</evidence>
<keyword evidence="10" id="KW-0735">Signal-anchor</keyword>
<evidence type="ECO:0000259" key="11">
    <source>
        <dbReference type="PROSITE" id="PS52015"/>
    </source>
</evidence>
<feature type="domain" description="TonB C-terminal" evidence="11">
    <location>
        <begin position="127"/>
        <end position="211"/>
    </location>
</feature>
<dbReference type="Pfam" id="PF03544">
    <property type="entry name" value="TonB_C"/>
    <property type="match status" value="1"/>
</dbReference>
<comment type="caution">
    <text evidence="12">The sequence shown here is derived from an EMBL/GenBank/DDBJ whole genome shotgun (WGS) entry which is preliminary data.</text>
</comment>
<keyword evidence="3 10" id="KW-0813">Transport</keyword>
<accession>A0A848I9D1</accession>
<protein>
    <recommendedName>
        <fullName evidence="10">Protein TonB</fullName>
    </recommendedName>
</protein>
<dbReference type="GO" id="GO:0015891">
    <property type="term" value="P:siderophore transport"/>
    <property type="evidence" value="ECO:0007669"/>
    <property type="project" value="InterPro"/>
</dbReference>
<evidence type="ECO:0000256" key="4">
    <source>
        <dbReference type="ARBA" id="ARBA00022475"/>
    </source>
</evidence>
<keyword evidence="5 10" id="KW-0997">Cell inner membrane</keyword>
<dbReference type="GO" id="GO:0055085">
    <property type="term" value="P:transmembrane transport"/>
    <property type="evidence" value="ECO:0007669"/>
    <property type="project" value="InterPro"/>
</dbReference>
<dbReference type="PANTHER" id="PTHR33446:SF2">
    <property type="entry name" value="PROTEIN TONB"/>
    <property type="match status" value="1"/>
</dbReference>
<dbReference type="InterPro" id="IPR051045">
    <property type="entry name" value="TonB-dependent_transducer"/>
</dbReference>
<dbReference type="RefSeq" id="WP_169486080.1">
    <property type="nucleotide sequence ID" value="NZ_JABBGJ010000013.1"/>
</dbReference>
<dbReference type="SUPFAM" id="SSF74653">
    <property type="entry name" value="TolA/TonB C-terminal domain"/>
    <property type="match status" value="1"/>
</dbReference>
<dbReference type="NCBIfam" id="TIGR01352">
    <property type="entry name" value="tonB_Cterm"/>
    <property type="match status" value="1"/>
</dbReference>
<name>A0A848I9D1_9BURK</name>
<proteinExistence type="inferred from homology"/>
<dbReference type="EMBL" id="JABBGJ010000013">
    <property type="protein sequence ID" value="NML99087.1"/>
    <property type="molecule type" value="Genomic_DNA"/>
</dbReference>
<dbReference type="GO" id="GO:0031992">
    <property type="term" value="F:energy transducer activity"/>
    <property type="evidence" value="ECO:0007669"/>
    <property type="project" value="InterPro"/>
</dbReference>
<evidence type="ECO:0000256" key="8">
    <source>
        <dbReference type="ARBA" id="ARBA00022989"/>
    </source>
</evidence>
<keyword evidence="6 10" id="KW-0812">Transmembrane</keyword>
<comment type="function">
    <text evidence="10">Interacts with outer membrane receptor proteins that carry out high-affinity binding and energy dependent uptake into the periplasmic space of specific substrates. It could act to transduce energy from the cytoplasmic membrane to specific energy-requiring processes in the outer membrane, resulting in the release into the periplasm of ligands bound by these outer membrane proteins.</text>
</comment>
<evidence type="ECO:0000313" key="13">
    <source>
        <dbReference type="Proteomes" id="UP000544134"/>
    </source>
</evidence>
<keyword evidence="4 10" id="KW-1003">Cell membrane</keyword>
<evidence type="ECO:0000313" key="12">
    <source>
        <dbReference type="EMBL" id="NML99087.1"/>
    </source>
</evidence>
<feature type="transmembrane region" description="Helical" evidence="10">
    <location>
        <begin position="12"/>
        <end position="32"/>
    </location>
</feature>
<evidence type="ECO:0000256" key="2">
    <source>
        <dbReference type="ARBA" id="ARBA00006555"/>
    </source>
</evidence>
<evidence type="ECO:0000256" key="1">
    <source>
        <dbReference type="ARBA" id="ARBA00004383"/>
    </source>
</evidence>
<dbReference type="PANTHER" id="PTHR33446">
    <property type="entry name" value="PROTEIN TONB-RELATED"/>
    <property type="match status" value="1"/>
</dbReference>
<dbReference type="PRINTS" id="PR01374">
    <property type="entry name" value="TONBPROTEIN"/>
</dbReference>
<dbReference type="Proteomes" id="UP000544134">
    <property type="component" value="Unassembled WGS sequence"/>
</dbReference>
<keyword evidence="7 10" id="KW-0653">Protein transport</keyword>
<sequence>MKFAAQRHYSASRFSGIGFVALLHVVLIYVLVNGLASKVYEVIRKPIETRIVEEVKPPQPTPAIILPPPPKFAPPPPFIPPPEVAVPVQSPQPVLAQRSATPQPQAAPMPAPAVAAAPAHTVRTEVGVVCPNSQQVRQSMQYPREAQRNNITGDVLVEFVVDAHGNMQDVQVVKSADPVLDRAAVNAVKQFNCVSQGEDVRVKVPFAFNLN</sequence>
<dbReference type="Gene3D" id="3.30.1150.10">
    <property type="match status" value="1"/>
</dbReference>